<name>A0A1M5Z076_9FIRM</name>
<evidence type="ECO:0000313" key="2">
    <source>
        <dbReference type="Proteomes" id="UP000184389"/>
    </source>
</evidence>
<dbReference type="RefSeq" id="WP_072745217.1">
    <property type="nucleotide sequence ID" value="NZ_FQXR01000018.1"/>
</dbReference>
<dbReference type="AlphaFoldDB" id="A0A1M5Z076"/>
<accession>A0A1M5Z076</accession>
<gene>
    <name evidence="1" type="ORF">SAMN02745180_02593</name>
</gene>
<dbReference type="Pfam" id="PF09669">
    <property type="entry name" value="Phage_pRha"/>
    <property type="match status" value="1"/>
</dbReference>
<reference evidence="1 2" key="1">
    <citation type="submission" date="2016-11" db="EMBL/GenBank/DDBJ databases">
        <authorList>
            <person name="Jaros S."/>
            <person name="Januszkiewicz K."/>
            <person name="Wedrychowicz H."/>
        </authorList>
    </citation>
    <scope>NUCLEOTIDE SEQUENCE [LARGE SCALE GENOMIC DNA]</scope>
    <source>
        <strain evidence="1 2">DSM 13106</strain>
    </source>
</reference>
<protein>
    <submittedName>
        <fullName evidence="1">Phage regulatory protein, rha family</fullName>
    </submittedName>
</protein>
<dbReference type="EMBL" id="FQXR01000018">
    <property type="protein sequence ID" value="SHI17599.1"/>
    <property type="molecule type" value="Genomic_DNA"/>
</dbReference>
<dbReference type="OrthoDB" id="9812611at2"/>
<dbReference type="NCBIfam" id="TIGR02681">
    <property type="entry name" value="phage_pRha"/>
    <property type="match status" value="1"/>
</dbReference>
<keyword evidence="2" id="KW-1185">Reference proteome</keyword>
<proteinExistence type="predicted"/>
<dbReference type="InterPro" id="IPR014054">
    <property type="entry name" value="Phage_regulatory_Rha"/>
</dbReference>
<dbReference type="Proteomes" id="UP000184389">
    <property type="component" value="Unassembled WGS sequence"/>
</dbReference>
<dbReference type="STRING" id="1123281.SAMN02745180_02593"/>
<organism evidence="1 2">
    <name type="scientific">Sporanaerobacter acetigenes DSM 13106</name>
    <dbReference type="NCBI Taxonomy" id="1123281"/>
    <lineage>
        <taxon>Bacteria</taxon>
        <taxon>Bacillati</taxon>
        <taxon>Bacillota</taxon>
        <taxon>Tissierellia</taxon>
        <taxon>Tissierellales</taxon>
        <taxon>Sporanaerobacteraceae</taxon>
        <taxon>Sporanaerobacter</taxon>
    </lineage>
</organism>
<sequence length="222" mass="26175">MKELIPKDEYGIFADTKDTARVDSLFVAEFFEKQHKHVLRDIAKITEPKSGLSKKFTKSNFELTYYKDSTGRKLPCYAMTRDGFTILVMGYTGQKAMHFKELYIRRFNEMEEFIKSLVSARKEFPLLTENIKLLHENPKPYHFSNECDMINRIVIGMSAKQFRLANGIEKGKSIRPYLNDEQISMIETLQRVDIGLLVSVPDYEQRKRYLEWYITKMKDKDI</sequence>
<evidence type="ECO:0000313" key="1">
    <source>
        <dbReference type="EMBL" id="SHI17599.1"/>
    </source>
</evidence>